<keyword evidence="1" id="KW-0732">Signal</keyword>
<gene>
    <name evidence="2" type="ORF">DFH08DRAFT_887131</name>
</gene>
<comment type="caution">
    <text evidence="2">The sequence shown here is derived from an EMBL/GenBank/DDBJ whole genome shotgun (WGS) entry which is preliminary data.</text>
</comment>
<evidence type="ECO:0000256" key="1">
    <source>
        <dbReference type="SAM" id="SignalP"/>
    </source>
</evidence>
<feature type="chain" id="PRO_5042033219" evidence="1">
    <location>
        <begin position="24"/>
        <end position="92"/>
    </location>
</feature>
<evidence type="ECO:0000313" key="2">
    <source>
        <dbReference type="EMBL" id="KAJ7323899.1"/>
    </source>
</evidence>
<accession>A0AAD6ZIP7</accession>
<reference evidence="2" key="1">
    <citation type="submission" date="2023-03" db="EMBL/GenBank/DDBJ databases">
        <title>Massive genome expansion in bonnet fungi (Mycena s.s.) driven by repeated elements and novel gene families across ecological guilds.</title>
        <authorList>
            <consortium name="Lawrence Berkeley National Laboratory"/>
            <person name="Harder C.B."/>
            <person name="Miyauchi S."/>
            <person name="Viragh M."/>
            <person name="Kuo A."/>
            <person name="Thoen E."/>
            <person name="Andreopoulos B."/>
            <person name="Lu D."/>
            <person name="Skrede I."/>
            <person name="Drula E."/>
            <person name="Henrissat B."/>
            <person name="Morin E."/>
            <person name="Kohler A."/>
            <person name="Barry K."/>
            <person name="LaButti K."/>
            <person name="Morin E."/>
            <person name="Salamov A."/>
            <person name="Lipzen A."/>
            <person name="Mereny Z."/>
            <person name="Hegedus B."/>
            <person name="Baldrian P."/>
            <person name="Stursova M."/>
            <person name="Weitz H."/>
            <person name="Taylor A."/>
            <person name="Grigoriev I.V."/>
            <person name="Nagy L.G."/>
            <person name="Martin F."/>
            <person name="Kauserud H."/>
        </authorList>
    </citation>
    <scope>NUCLEOTIDE SEQUENCE</scope>
    <source>
        <strain evidence="2">CBHHK002</strain>
    </source>
</reference>
<protein>
    <submittedName>
        <fullName evidence="2">Uncharacterized protein</fullName>
    </submittedName>
</protein>
<keyword evidence="3" id="KW-1185">Reference proteome</keyword>
<dbReference type="AlphaFoldDB" id="A0AAD6ZIP7"/>
<dbReference type="Proteomes" id="UP001218218">
    <property type="component" value="Unassembled WGS sequence"/>
</dbReference>
<name>A0AAD6ZIP7_9AGAR</name>
<evidence type="ECO:0000313" key="3">
    <source>
        <dbReference type="Proteomes" id="UP001218218"/>
    </source>
</evidence>
<sequence>MQLRAATFIVLVLATIFSTTAAAAPPQDTEFSVEKDYCGVWHDGVFHQYRRCCDGFTCTPSEHLTRTVTDVVRSLPISDRTMRLTLKSQRCT</sequence>
<feature type="signal peptide" evidence="1">
    <location>
        <begin position="1"/>
        <end position="23"/>
    </location>
</feature>
<dbReference type="EMBL" id="JARIHO010000045">
    <property type="protein sequence ID" value="KAJ7323899.1"/>
    <property type="molecule type" value="Genomic_DNA"/>
</dbReference>
<organism evidence="2 3">
    <name type="scientific">Mycena albidolilacea</name>
    <dbReference type="NCBI Taxonomy" id="1033008"/>
    <lineage>
        <taxon>Eukaryota</taxon>
        <taxon>Fungi</taxon>
        <taxon>Dikarya</taxon>
        <taxon>Basidiomycota</taxon>
        <taxon>Agaricomycotina</taxon>
        <taxon>Agaricomycetes</taxon>
        <taxon>Agaricomycetidae</taxon>
        <taxon>Agaricales</taxon>
        <taxon>Marasmiineae</taxon>
        <taxon>Mycenaceae</taxon>
        <taxon>Mycena</taxon>
    </lineage>
</organism>
<proteinExistence type="predicted"/>